<feature type="signal peptide" evidence="1">
    <location>
        <begin position="1"/>
        <end position="35"/>
    </location>
</feature>
<accession>A0A7W6UMN0</accession>
<reference evidence="2 3" key="1">
    <citation type="submission" date="2020-08" db="EMBL/GenBank/DDBJ databases">
        <title>Genomic Encyclopedia of Type Strains, Phase IV (KMG-V): Genome sequencing to study the core and pangenomes of soil and plant-associated prokaryotes.</title>
        <authorList>
            <person name="Whitman W."/>
        </authorList>
    </citation>
    <scope>NUCLEOTIDE SEQUENCE [LARGE SCALE GENOMIC DNA]</scope>
    <source>
        <strain evidence="2 3">SEMIA 414</strain>
    </source>
</reference>
<proteinExistence type="predicted"/>
<keyword evidence="1" id="KW-0732">Signal</keyword>
<gene>
    <name evidence="2" type="ORF">GGE15_003395</name>
</gene>
<evidence type="ECO:0000313" key="3">
    <source>
        <dbReference type="Proteomes" id="UP000533724"/>
    </source>
</evidence>
<feature type="chain" id="PRO_5031284140" evidence="1">
    <location>
        <begin position="36"/>
        <end position="125"/>
    </location>
</feature>
<sequence>MPALVAGFRKEIPMKLAAFAAAAVLVSLLPEIASAQAVEDPVVNACKNTGLLALQERSPDITDLVMDMESLAISKADTKVEDVAIKTVILGEAYIARKEKTGKPDRFVCLLGDKGKVLLTFFTAQ</sequence>
<comment type="caution">
    <text evidence="2">The sequence shown here is derived from an EMBL/GenBank/DDBJ whole genome shotgun (WGS) entry which is preliminary data.</text>
</comment>
<organism evidence="2 3">
    <name type="scientific">Rhizobium esperanzae</name>
    <dbReference type="NCBI Taxonomy" id="1967781"/>
    <lineage>
        <taxon>Bacteria</taxon>
        <taxon>Pseudomonadati</taxon>
        <taxon>Pseudomonadota</taxon>
        <taxon>Alphaproteobacteria</taxon>
        <taxon>Hyphomicrobiales</taxon>
        <taxon>Rhizobiaceae</taxon>
        <taxon>Rhizobium/Agrobacterium group</taxon>
        <taxon>Rhizobium</taxon>
    </lineage>
</organism>
<evidence type="ECO:0000256" key="1">
    <source>
        <dbReference type="SAM" id="SignalP"/>
    </source>
</evidence>
<name>A0A7W6UMN0_9HYPH</name>
<dbReference type="Proteomes" id="UP000533724">
    <property type="component" value="Unassembled WGS sequence"/>
</dbReference>
<dbReference type="EMBL" id="JACIHI010000007">
    <property type="protein sequence ID" value="MBB4440119.1"/>
    <property type="molecule type" value="Genomic_DNA"/>
</dbReference>
<dbReference type="AlphaFoldDB" id="A0A7W6UMN0"/>
<protein>
    <submittedName>
        <fullName evidence="2">Uncharacterized protein</fullName>
    </submittedName>
</protein>
<evidence type="ECO:0000313" key="2">
    <source>
        <dbReference type="EMBL" id="MBB4440119.1"/>
    </source>
</evidence>